<evidence type="ECO:0000313" key="1">
    <source>
        <dbReference type="EMBL" id="CAH2049204.1"/>
    </source>
</evidence>
<name>A0ABN8I5Q9_9NEOP</name>
<organism evidence="1 2">
    <name type="scientific">Iphiclides podalirius</name>
    <name type="common">scarce swallowtail</name>
    <dbReference type="NCBI Taxonomy" id="110791"/>
    <lineage>
        <taxon>Eukaryota</taxon>
        <taxon>Metazoa</taxon>
        <taxon>Ecdysozoa</taxon>
        <taxon>Arthropoda</taxon>
        <taxon>Hexapoda</taxon>
        <taxon>Insecta</taxon>
        <taxon>Pterygota</taxon>
        <taxon>Neoptera</taxon>
        <taxon>Endopterygota</taxon>
        <taxon>Lepidoptera</taxon>
        <taxon>Glossata</taxon>
        <taxon>Ditrysia</taxon>
        <taxon>Papilionoidea</taxon>
        <taxon>Papilionidae</taxon>
        <taxon>Papilioninae</taxon>
        <taxon>Iphiclides</taxon>
    </lineage>
</organism>
<dbReference type="Proteomes" id="UP000837857">
    <property type="component" value="Chromosome 19"/>
</dbReference>
<dbReference type="EMBL" id="OW152831">
    <property type="protein sequence ID" value="CAH2049204.1"/>
    <property type="molecule type" value="Genomic_DNA"/>
</dbReference>
<keyword evidence="2" id="KW-1185">Reference proteome</keyword>
<gene>
    <name evidence="1" type="ORF">IPOD504_LOCUS6682</name>
</gene>
<proteinExistence type="predicted"/>
<sequence length="132" mass="14654">MFPTSPITPRVLDRTGLNWIKTSLKRSKRRNAHRFAGESSAHSARRTLKYIGDVTQDLRLNGPSVKAGTAASLRGAPRDVRVARLHGPDPVNLQCAPQINISNSDPCQRYGWRESWENDSAGRTLSDASKPY</sequence>
<reference evidence="1" key="1">
    <citation type="submission" date="2022-03" db="EMBL/GenBank/DDBJ databases">
        <authorList>
            <person name="Martin H S."/>
        </authorList>
    </citation>
    <scope>NUCLEOTIDE SEQUENCE</scope>
</reference>
<protein>
    <submittedName>
        <fullName evidence="1">Uncharacterized protein</fullName>
    </submittedName>
</protein>
<feature type="non-terminal residue" evidence="1">
    <location>
        <position position="1"/>
    </location>
</feature>
<accession>A0ABN8I5Q9</accession>
<evidence type="ECO:0000313" key="2">
    <source>
        <dbReference type="Proteomes" id="UP000837857"/>
    </source>
</evidence>